<dbReference type="PANTHER" id="PTHR48475">
    <property type="entry name" value="RIBONUCLEASE H"/>
    <property type="match status" value="1"/>
</dbReference>
<feature type="region of interest" description="Disordered" evidence="1">
    <location>
        <begin position="1"/>
        <end position="24"/>
    </location>
</feature>
<feature type="domain" description="RNase H type-1" evidence="2">
    <location>
        <begin position="639"/>
        <end position="704"/>
    </location>
</feature>
<dbReference type="SUPFAM" id="SSF56672">
    <property type="entry name" value="DNA/RNA polymerases"/>
    <property type="match status" value="1"/>
</dbReference>
<proteinExistence type="predicted"/>
<sequence>MTKTKSKPNWLRFGGSKTDERLRDDTFADQRKSARQTHIHKSRLQADPCLTRVSLRPTNRNYHQLLPIIAEKVHQEKVHQEKLKAIKARINFEEASQYSESGTPSRRMSLKERLRSRHVCSMSGSPEPRRGHSESPRKRDPEIKTVFKRLEKESIPRKLPLAKKCIKDPVEIHNIKQRDGESTEEFLRRGEVVASNREQEKSFPSWKQQEARHKQNFEKGGFRNQQRPEQKGKLRKCLKQKIVTFNQRIKAKQWKRPDESGKKGEDLRKGKIAGNTDGEEDGTEGTMISEAEMRGHFVHRMYVDGGSSLEILYEHFFNKFRLEVRSQMVPATTPLVGFSGEIIWPLNQISLLAKIGDEEHSTSAWMNFMVVRSPSPYNGIIGRSGVRRIQVVPSTAHGMLNFSVIGRTVTLRSSRIIQLECTMVSGPEVPQPIINQVTKENIQKPADMTRVPHHIAEHNLNIREGCLPVRQKKGQAPERNKAIYEEVKKLVDAETVLSFPSPKCLKDVQRLNGKLASLNRFLSKSAKKSLPFFKTLKKCTKKEELVIYLAAAKEAVSAVLMTESDEKQMLIYFVIRALQGPEINYTPKEKLILALILADFILEHLEDDLPDTPMKDKEEFSDPWILFINGSSCIDGPEAGLIITNSERMKFTYALRFMFHATNNEAECEALIDGLRIAEQMGVKNLQANVDSKLVANQMREQKRRCAEQDGIHQLRPPNREEILLEEKRKVRIIRRKAGRYAVTNIILYKRSFLGPWLRCVGPLQANYVLREIHEGSCSMHAGPRSVVAKALRSGYYWPTMHADARKLIRECNSCQEAKSKAMMEKYYNVRVHNTSFKPGDLVYQSNEASHAKEGDKLGPMWEEPYEVTEALGKGAYKLRDCNRSILPRTWNVFNLKKCYMYEM</sequence>
<feature type="region of interest" description="Disordered" evidence="1">
    <location>
        <begin position="114"/>
        <end position="143"/>
    </location>
</feature>
<dbReference type="InterPro" id="IPR012337">
    <property type="entry name" value="RNaseH-like_sf"/>
</dbReference>
<evidence type="ECO:0000259" key="2">
    <source>
        <dbReference type="Pfam" id="PF13456"/>
    </source>
</evidence>
<feature type="domain" description="Integrase zinc-binding" evidence="3">
    <location>
        <begin position="768"/>
        <end position="820"/>
    </location>
</feature>
<dbReference type="Pfam" id="PF13456">
    <property type="entry name" value="RVT_3"/>
    <property type="match status" value="1"/>
</dbReference>
<evidence type="ECO:0000256" key="1">
    <source>
        <dbReference type="SAM" id="MobiDB-lite"/>
    </source>
</evidence>
<feature type="compositionally biased region" description="Basic and acidic residues" evidence="1">
    <location>
        <begin position="255"/>
        <end position="269"/>
    </location>
</feature>
<reference evidence="4" key="1">
    <citation type="journal article" date="2019" name="Sci. Rep.">
        <title>Draft genome of Tanacetum cinerariifolium, the natural source of mosquito coil.</title>
        <authorList>
            <person name="Yamashiro T."/>
            <person name="Shiraishi A."/>
            <person name="Satake H."/>
            <person name="Nakayama K."/>
        </authorList>
    </citation>
    <scope>NUCLEOTIDE SEQUENCE</scope>
</reference>
<dbReference type="GO" id="GO:0003676">
    <property type="term" value="F:nucleic acid binding"/>
    <property type="evidence" value="ECO:0007669"/>
    <property type="project" value="InterPro"/>
</dbReference>
<dbReference type="EMBL" id="BKCJ010001170">
    <property type="protein sequence ID" value="GEU39412.1"/>
    <property type="molecule type" value="Genomic_DNA"/>
</dbReference>
<dbReference type="InterPro" id="IPR043502">
    <property type="entry name" value="DNA/RNA_pol_sf"/>
</dbReference>
<dbReference type="GO" id="GO:0004523">
    <property type="term" value="F:RNA-DNA hybrid ribonuclease activity"/>
    <property type="evidence" value="ECO:0007669"/>
    <property type="project" value="InterPro"/>
</dbReference>
<comment type="caution">
    <text evidence="4">The sequence shown here is derived from an EMBL/GenBank/DDBJ whole genome shotgun (WGS) entry which is preliminary data.</text>
</comment>
<dbReference type="InterPro" id="IPR002156">
    <property type="entry name" value="RNaseH_domain"/>
</dbReference>
<keyword evidence="4" id="KW-0548">Nucleotidyltransferase</keyword>
<accession>A0A6L2JRY9</accession>
<dbReference type="InterPro" id="IPR041588">
    <property type="entry name" value="Integrase_H2C2"/>
</dbReference>
<feature type="region of interest" description="Disordered" evidence="1">
    <location>
        <begin position="250"/>
        <end position="284"/>
    </location>
</feature>
<keyword evidence="4" id="KW-0695">RNA-directed DNA polymerase</keyword>
<dbReference type="SUPFAM" id="SSF53098">
    <property type="entry name" value="Ribonuclease H-like"/>
    <property type="match status" value="1"/>
</dbReference>
<dbReference type="Pfam" id="PF17921">
    <property type="entry name" value="Integrase_H2C2"/>
    <property type="match status" value="1"/>
</dbReference>
<keyword evidence="4" id="KW-0808">Transferase</keyword>
<dbReference type="Gene3D" id="1.10.340.70">
    <property type="match status" value="1"/>
</dbReference>
<dbReference type="AlphaFoldDB" id="A0A6L2JRY9"/>
<evidence type="ECO:0000313" key="4">
    <source>
        <dbReference type="EMBL" id="GEU39412.1"/>
    </source>
</evidence>
<feature type="compositionally biased region" description="Basic and acidic residues" evidence="1">
    <location>
        <begin position="127"/>
        <end position="143"/>
    </location>
</feature>
<protein>
    <submittedName>
        <fullName evidence="4">Reverse transcriptase domain-containing protein</fullName>
    </submittedName>
</protein>
<organism evidence="4">
    <name type="scientific">Tanacetum cinerariifolium</name>
    <name type="common">Dalmatian daisy</name>
    <name type="synonym">Chrysanthemum cinerariifolium</name>
    <dbReference type="NCBI Taxonomy" id="118510"/>
    <lineage>
        <taxon>Eukaryota</taxon>
        <taxon>Viridiplantae</taxon>
        <taxon>Streptophyta</taxon>
        <taxon>Embryophyta</taxon>
        <taxon>Tracheophyta</taxon>
        <taxon>Spermatophyta</taxon>
        <taxon>Magnoliopsida</taxon>
        <taxon>eudicotyledons</taxon>
        <taxon>Gunneridae</taxon>
        <taxon>Pentapetalae</taxon>
        <taxon>asterids</taxon>
        <taxon>campanulids</taxon>
        <taxon>Asterales</taxon>
        <taxon>Asteraceae</taxon>
        <taxon>Asteroideae</taxon>
        <taxon>Anthemideae</taxon>
        <taxon>Anthemidinae</taxon>
        <taxon>Tanacetum</taxon>
    </lineage>
</organism>
<dbReference type="GO" id="GO:0003964">
    <property type="term" value="F:RNA-directed DNA polymerase activity"/>
    <property type="evidence" value="ECO:0007669"/>
    <property type="project" value="UniProtKB-KW"/>
</dbReference>
<dbReference type="PANTHER" id="PTHR48475:SF2">
    <property type="entry name" value="RIBONUCLEASE H"/>
    <property type="match status" value="1"/>
</dbReference>
<name>A0A6L2JRY9_TANCI</name>
<evidence type="ECO:0000259" key="3">
    <source>
        <dbReference type="Pfam" id="PF17921"/>
    </source>
</evidence>
<gene>
    <name evidence="4" type="ORF">Tci_011390</name>
</gene>